<reference evidence="3 4" key="1">
    <citation type="submission" date="2019-02" db="EMBL/GenBank/DDBJ databases">
        <title>Complete Genome Sequence and Methylome Analysis of free living Spirochaetas.</title>
        <authorList>
            <person name="Fomenkov A."/>
            <person name="Dubinina G."/>
            <person name="Leshcheva N."/>
            <person name="Mikheeva N."/>
            <person name="Grabovich M."/>
            <person name="Vincze T."/>
            <person name="Roberts R.J."/>
        </authorList>
    </citation>
    <scope>NUCLEOTIDE SEQUENCE [LARGE SCALE GENOMIC DNA]</scope>
    <source>
        <strain evidence="3 4">K2</strain>
    </source>
</reference>
<dbReference type="OrthoDB" id="5077666at2"/>
<accession>A0A5C1QTE8</accession>
<proteinExistence type="predicted"/>
<dbReference type="Proteomes" id="UP000324209">
    <property type="component" value="Chromosome"/>
</dbReference>
<feature type="compositionally biased region" description="Acidic residues" evidence="1">
    <location>
        <begin position="475"/>
        <end position="488"/>
    </location>
</feature>
<dbReference type="Gene3D" id="3.20.20.80">
    <property type="entry name" value="Glycosidases"/>
    <property type="match status" value="1"/>
</dbReference>
<protein>
    <recommendedName>
        <fullName evidence="2">DUF6259 domain-containing protein</fullName>
    </recommendedName>
</protein>
<dbReference type="KEGG" id="ock:EXM22_15385"/>
<dbReference type="InterPro" id="IPR017853">
    <property type="entry name" value="GH"/>
</dbReference>
<dbReference type="AlphaFoldDB" id="A0A5C1QTE8"/>
<organism evidence="3 4">
    <name type="scientific">Oceanispirochaeta crateris</name>
    <dbReference type="NCBI Taxonomy" id="2518645"/>
    <lineage>
        <taxon>Bacteria</taxon>
        <taxon>Pseudomonadati</taxon>
        <taxon>Spirochaetota</taxon>
        <taxon>Spirochaetia</taxon>
        <taxon>Spirochaetales</taxon>
        <taxon>Spirochaetaceae</taxon>
        <taxon>Oceanispirochaeta</taxon>
    </lineage>
</organism>
<dbReference type="EMBL" id="CP036150">
    <property type="protein sequence ID" value="QEN09292.1"/>
    <property type="molecule type" value="Genomic_DNA"/>
</dbReference>
<evidence type="ECO:0000256" key="1">
    <source>
        <dbReference type="SAM" id="MobiDB-lite"/>
    </source>
</evidence>
<feature type="compositionally biased region" description="Basic and acidic residues" evidence="1">
    <location>
        <begin position="489"/>
        <end position="501"/>
    </location>
</feature>
<feature type="domain" description="DUF6259" evidence="2">
    <location>
        <begin position="213"/>
        <end position="337"/>
    </location>
</feature>
<gene>
    <name evidence="3" type="ORF">EXM22_15385</name>
</gene>
<dbReference type="RefSeq" id="WP_149487367.1">
    <property type="nucleotide sequence ID" value="NZ_CP036150.1"/>
</dbReference>
<sequence length="511" mass="57847">MSSESIIYNSDDLSCSLHLDGPLETTKTGPLYVFRILSGSQTSILKLDIEIKNKDSAWFWWPNHEGERGILSQVHGRLEDLDEASRGISVLYPISASCRTIILGDGQGGVILSAMPDEKGRISQISVKSKSSQKVEFFVKTGRSCWILTQYQGGPEEALLWMSRIIEKVKWPVLERAEPVGKFLLQVGLIGPDYDCLVPVERGFMVLEDIARVMKHQLGTGHWLHVFGYAHGHDLLYPDYNPSGFLGGPETLKRAIRAVHRKGQKVSFYLNLRIADESLVENDFELKKAVFLDRMGKPVLERSNDRSFLVMNPESPIWQDRIVKEAERLISLGADGLELNYSGQQALLVSLGEQWGDGIRKMITRIKNLGVKIWYRGGTDIYPADWWEMSSEEERIDTEGHVLSGSMIGEFDPRLLMTLAPGRSYLVPLSRESFPLTEEALVMKDLEDIMGGLFIYDEEYLERIEMILKRAAEESQQEDMQTQEEDTQASDRVERQEKIPEAGDFPGNLES</sequence>
<dbReference type="SUPFAM" id="SSF51445">
    <property type="entry name" value="(Trans)glycosidases"/>
    <property type="match status" value="1"/>
</dbReference>
<evidence type="ECO:0000313" key="3">
    <source>
        <dbReference type="EMBL" id="QEN09292.1"/>
    </source>
</evidence>
<dbReference type="Pfam" id="PF19773">
    <property type="entry name" value="DUF6259"/>
    <property type="match status" value="1"/>
</dbReference>
<keyword evidence="4" id="KW-1185">Reference proteome</keyword>
<evidence type="ECO:0000259" key="2">
    <source>
        <dbReference type="Pfam" id="PF19773"/>
    </source>
</evidence>
<name>A0A5C1QTE8_9SPIO</name>
<dbReference type="InterPro" id="IPR046226">
    <property type="entry name" value="DUF6259"/>
</dbReference>
<feature type="region of interest" description="Disordered" evidence="1">
    <location>
        <begin position="472"/>
        <end position="511"/>
    </location>
</feature>
<evidence type="ECO:0000313" key="4">
    <source>
        <dbReference type="Proteomes" id="UP000324209"/>
    </source>
</evidence>